<dbReference type="GO" id="GO:0008017">
    <property type="term" value="F:microtubule binding"/>
    <property type="evidence" value="ECO:0007669"/>
    <property type="project" value="TreeGrafter"/>
</dbReference>
<dbReference type="GO" id="GO:0005874">
    <property type="term" value="C:microtubule"/>
    <property type="evidence" value="ECO:0007669"/>
    <property type="project" value="UniProtKB-KW"/>
</dbReference>
<dbReference type="Pfam" id="PF23414">
    <property type="entry name" value="Beta-prop_EML_2"/>
    <property type="match status" value="1"/>
</dbReference>
<dbReference type="CDD" id="cd21931">
    <property type="entry name" value="TD_EMAP-like"/>
    <property type="match status" value="1"/>
</dbReference>
<dbReference type="GO" id="GO:0072686">
    <property type="term" value="C:mitotic spindle"/>
    <property type="evidence" value="ECO:0007669"/>
    <property type="project" value="TreeGrafter"/>
</dbReference>
<dbReference type="Pfam" id="PF03451">
    <property type="entry name" value="HELP"/>
    <property type="match status" value="1"/>
</dbReference>
<evidence type="ECO:0000313" key="11">
    <source>
        <dbReference type="EMBL" id="KER27846.1"/>
    </source>
</evidence>
<dbReference type="InterPro" id="IPR050630">
    <property type="entry name" value="WD_repeat_EMAP"/>
</dbReference>
<dbReference type="InterPro" id="IPR055442">
    <property type="entry name" value="Beta-prop_EML-like_2nd"/>
</dbReference>
<dbReference type="InterPro" id="IPR001680">
    <property type="entry name" value="WD40_rpt"/>
</dbReference>
<keyword evidence="3" id="KW-0493">Microtubule</keyword>
<comment type="subcellular location">
    <subcellularLocation>
        <location evidence="1">Cytoplasm</location>
        <location evidence="1">Cytoskeleton</location>
    </subcellularLocation>
</comment>
<organism evidence="11 12">
    <name type="scientific">Opisthorchis viverrini</name>
    <name type="common">Southeast Asian liver fluke</name>
    <dbReference type="NCBI Taxonomy" id="6198"/>
    <lineage>
        <taxon>Eukaryota</taxon>
        <taxon>Metazoa</taxon>
        <taxon>Spiralia</taxon>
        <taxon>Lophotrochozoa</taxon>
        <taxon>Platyhelminthes</taxon>
        <taxon>Trematoda</taxon>
        <taxon>Digenea</taxon>
        <taxon>Opisthorchiida</taxon>
        <taxon>Opisthorchiata</taxon>
        <taxon>Opisthorchiidae</taxon>
        <taxon>Opisthorchis</taxon>
    </lineage>
</organism>
<dbReference type="Proteomes" id="UP000054324">
    <property type="component" value="Unassembled WGS sequence"/>
</dbReference>
<feature type="region of interest" description="Disordered" evidence="8">
    <location>
        <begin position="57"/>
        <end position="142"/>
    </location>
</feature>
<evidence type="ECO:0000256" key="4">
    <source>
        <dbReference type="ARBA" id="ARBA00022737"/>
    </source>
</evidence>
<feature type="repeat" description="WD" evidence="6">
    <location>
        <begin position="658"/>
        <end position="689"/>
    </location>
</feature>
<dbReference type="PANTHER" id="PTHR13720">
    <property type="entry name" value="WD-40 REPEAT PROTEIN"/>
    <property type="match status" value="1"/>
</dbReference>
<sequence length="898" mass="98820">MNPSELMSIENSGLLDRVADLEKRSAELGNEVAGLRNSLADCLRRLSLLESNKGTALCQTRPHTTTSSRPGTTVTTTPTNKPTPHRSEGGPNRRGNSKPRPTTNVSTSRDGPVGSHNLQRIGNKSASSTALDRHASTGPKEPTYIASEGILRVFLHGRAINVYLPSTIMDNFDLYAPQPAPDETLKLDYGYRGRDCRNNLFYLPTGEIIYFVAAVVVLYNIEEQCQRHYLEHTDDVTSIALHPDCITVATGQAAGHGKIQGKPHVRIWSSVDLRTLRILGVGEFGRGICCISFSKTDGGARLCVVDDAQDHIISVWEWQKGKKITDTKCSTDPVVAAEFHPLDESSIVTCGKNQLNFWTLDGNTLSKKSAIFETGKISCDKPKFVLCMAFAENGDLLTGDSSGNIIVWRHGSNQISQICHNAHDGGIFSLCVTKDGRLVSGGGKDRRLVFFDVALNPTDEVKELPELHGSVRTIIQGPGDVLLVGTTRNTILQIAPGMEFSSLMFGHSDEFWGLASHPQSHQFLTAGNDRMVILWDALSKQAVWAKELNDPIHCATFYPPYAEHVDGLVNGDRPESPNGFAPSVAPLIALGSTSGRWLVLDSIRHEVIAAHSDGIGEQIQCISYSPNGQYIALGSRDNSIYVYQVLEGGRKYSRVGRCSGHSSFVLHIDWSADSRYLRSESGDYELLFWTGNDCRQVVSLSSLRDVDWATQTCTLGWCVTGVWPDGGDGTDVNACNIYSNSALLATADDFGKVKLFQYPAIRPKAEFHAYNGHSSHVTNVAFLYDGSRLISTGGKDTAVLQWEVFITVSDEIDTNPAQPCIFGRTTNDFRMKILSFFANFVFLAFSVVSDTILGDIFSSPQIHMHSFYCFDFLVTLHQLKENMRNKKEHYFISLLSLC</sequence>
<evidence type="ECO:0000256" key="8">
    <source>
        <dbReference type="SAM" id="MobiDB-lite"/>
    </source>
</evidence>
<accession>A0A074ZL96</accession>
<evidence type="ECO:0000256" key="1">
    <source>
        <dbReference type="ARBA" id="ARBA00004245"/>
    </source>
</evidence>
<dbReference type="InterPro" id="IPR049813">
    <property type="entry name" value="Elp-1-like_TD"/>
</dbReference>
<feature type="coiled-coil region" evidence="7">
    <location>
        <begin position="11"/>
        <end position="38"/>
    </location>
</feature>
<dbReference type="SUPFAM" id="SSF50978">
    <property type="entry name" value="WD40 repeat-like"/>
    <property type="match status" value="3"/>
</dbReference>
<evidence type="ECO:0000256" key="2">
    <source>
        <dbReference type="ARBA" id="ARBA00022574"/>
    </source>
</evidence>
<keyword evidence="5" id="KW-0206">Cytoskeleton</keyword>
<evidence type="ECO:0000259" key="9">
    <source>
        <dbReference type="Pfam" id="PF23409"/>
    </source>
</evidence>
<feature type="domain" description="EML-like second beta-propeller" evidence="10">
    <location>
        <begin position="512"/>
        <end position="804"/>
    </location>
</feature>
<dbReference type="OrthoDB" id="47802at2759"/>
<dbReference type="PROSITE" id="PS50082">
    <property type="entry name" value="WD_REPEATS_2"/>
    <property type="match status" value="4"/>
</dbReference>
<dbReference type="Pfam" id="PF23409">
    <property type="entry name" value="Beta-prop_EML"/>
    <property type="match status" value="1"/>
</dbReference>
<dbReference type="FunFam" id="2.130.10.10:FF:002220">
    <property type="entry name" value="EMAP-like 3"/>
    <property type="match status" value="1"/>
</dbReference>
<keyword evidence="12" id="KW-1185">Reference proteome</keyword>
<evidence type="ECO:0000313" key="12">
    <source>
        <dbReference type="Proteomes" id="UP000054324"/>
    </source>
</evidence>
<dbReference type="InterPro" id="IPR055439">
    <property type="entry name" value="Beta-prop_EML_1st"/>
</dbReference>
<feature type="compositionally biased region" description="Polar residues" evidence="8">
    <location>
        <begin position="99"/>
        <end position="109"/>
    </location>
</feature>
<feature type="repeat" description="WD" evidence="6">
    <location>
        <begin position="504"/>
        <end position="545"/>
    </location>
</feature>
<evidence type="ECO:0000259" key="10">
    <source>
        <dbReference type="Pfam" id="PF23414"/>
    </source>
</evidence>
<dbReference type="PANTHER" id="PTHR13720:SF50">
    <property type="entry name" value="ECHINODERM MICROTUBULE-ASSOCIATED PROTEIN-LIKE 2"/>
    <property type="match status" value="1"/>
</dbReference>
<dbReference type="STRING" id="6198.A0A074ZL96"/>
<evidence type="ECO:0008006" key="13">
    <source>
        <dbReference type="Google" id="ProtNLM"/>
    </source>
</evidence>
<dbReference type="FunFam" id="2.130.10.10:FF:000320">
    <property type="entry name" value="echinoderm microtubule-associated protein-like 6"/>
    <property type="match status" value="1"/>
</dbReference>
<dbReference type="AlphaFoldDB" id="A0A074ZL96"/>
<dbReference type="RefSeq" id="XP_009168411.1">
    <property type="nucleotide sequence ID" value="XM_009170147.1"/>
</dbReference>
<proteinExistence type="predicted"/>
<protein>
    <recommendedName>
        <fullName evidence="13">HELP domain protein</fullName>
    </recommendedName>
</protein>
<dbReference type="GeneID" id="20319385"/>
<dbReference type="KEGG" id="ovi:T265_05203"/>
<dbReference type="CTD" id="20319385"/>
<dbReference type="InterPro" id="IPR036322">
    <property type="entry name" value="WD40_repeat_dom_sf"/>
</dbReference>
<evidence type="ECO:0000256" key="6">
    <source>
        <dbReference type="PROSITE-ProRule" id="PRU00221"/>
    </source>
</evidence>
<feature type="compositionally biased region" description="Polar residues" evidence="8">
    <location>
        <begin position="116"/>
        <end position="130"/>
    </location>
</feature>
<gene>
    <name evidence="11" type="ORF">T265_05203</name>
</gene>
<feature type="compositionally biased region" description="Low complexity" evidence="8">
    <location>
        <begin position="60"/>
        <end position="82"/>
    </location>
</feature>
<dbReference type="PROSITE" id="PS50294">
    <property type="entry name" value="WD_REPEATS_REGION"/>
    <property type="match status" value="2"/>
</dbReference>
<dbReference type="Gene3D" id="2.130.10.10">
    <property type="entry name" value="YVTN repeat-like/Quinoprotein amine dehydrogenase"/>
    <property type="match status" value="2"/>
</dbReference>
<keyword evidence="7" id="KW-0175">Coiled coil</keyword>
<feature type="domain" description="EML-like first beta-propeller" evidence="9">
    <location>
        <begin position="226"/>
        <end position="493"/>
    </location>
</feature>
<dbReference type="EMBL" id="KL596713">
    <property type="protein sequence ID" value="KER27846.1"/>
    <property type="molecule type" value="Genomic_DNA"/>
</dbReference>
<dbReference type="GO" id="GO:0000226">
    <property type="term" value="P:microtubule cytoskeleton organization"/>
    <property type="evidence" value="ECO:0007669"/>
    <property type="project" value="TreeGrafter"/>
</dbReference>
<reference evidence="11 12" key="1">
    <citation type="submission" date="2013-11" db="EMBL/GenBank/DDBJ databases">
        <title>Opisthorchis viverrini - life in the bile duct.</title>
        <authorList>
            <person name="Young N.D."/>
            <person name="Nagarajan N."/>
            <person name="Lin S.J."/>
            <person name="Korhonen P.K."/>
            <person name="Jex A.R."/>
            <person name="Hall R.S."/>
            <person name="Safavi-Hemami H."/>
            <person name="Kaewkong W."/>
            <person name="Bertrand D."/>
            <person name="Gao S."/>
            <person name="Seet Q."/>
            <person name="Wongkham S."/>
            <person name="Teh B.T."/>
            <person name="Wongkham C."/>
            <person name="Intapan P.M."/>
            <person name="Maleewong W."/>
            <person name="Yang X."/>
            <person name="Hu M."/>
            <person name="Wang Z."/>
            <person name="Hofmann A."/>
            <person name="Sternberg P.W."/>
            <person name="Tan P."/>
            <person name="Wang J."/>
            <person name="Gasser R.B."/>
        </authorList>
    </citation>
    <scope>NUCLEOTIDE SEQUENCE [LARGE SCALE GENOMIC DNA]</scope>
</reference>
<feature type="repeat" description="WD" evidence="6">
    <location>
        <begin position="612"/>
        <end position="653"/>
    </location>
</feature>
<evidence type="ECO:0000256" key="7">
    <source>
        <dbReference type="SAM" id="Coils"/>
    </source>
</evidence>
<keyword evidence="4" id="KW-0677">Repeat</keyword>
<keyword evidence="2 6" id="KW-0853">WD repeat</keyword>
<name>A0A074ZL96_OPIVI</name>
<feature type="repeat" description="WD" evidence="6">
    <location>
        <begin position="770"/>
        <end position="804"/>
    </location>
</feature>
<dbReference type="InterPro" id="IPR015943">
    <property type="entry name" value="WD40/YVTN_repeat-like_dom_sf"/>
</dbReference>
<dbReference type="SMART" id="SM00320">
    <property type="entry name" value="WD40"/>
    <property type="match status" value="9"/>
</dbReference>
<evidence type="ECO:0000256" key="5">
    <source>
        <dbReference type="ARBA" id="ARBA00023212"/>
    </source>
</evidence>
<keyword evidence="5" id="KW-0963">Cytoplasm</keyword>
<evidence type="ECO:0000256" key="3">
    <source>
        <dbReference type="ARBA" id="ARBA00022701"/>
    </source>
</evidence>
<dbReference type="InterPro" id="IPR005108">
    <property type="entry name" value="HELP"/>
</dbReference>